<dbReference type="EMBL" id="CP002038">
    <property type="protein sequence ID" value="ADM98365.1"/>
    <property type="molecule type" value="Genomic_DNA"/>
</dbReference>
<name>E0SB96_DICD3</name>
<dbReference type="STRING" id="198628.Dda3937_03568"/>
<protein>
    <submittedName>
        <fullName evidence="2">Uncharacterized protein</fullName>
    </submittedName>
</protein>
<dbReference type="Proteomes" id="UP000006859">
    <property type="component" value="Chromosome"/>
</dbReference>
<gene>
    <name evidence="2" type="ordered locus">Dda3937_03568</name>
</gene>
<evidence type="ECO:0000313" key="3">
    <source>
        <dbReference type="Proteomes" id="UP000006859"/>
    </source>
</evidence>
<dbReference type="HOGENOM" id="CLU_2751300_0_0_6"/>
<accession>E0SB96</accession>
<reference evidence="2 3" key="1">
    <citation type="journal article" date="2011" name="J. Bacteriol.">
        <title>Genome sequence of the plant-pathogenic bacterium Dickeya dadantii 3937.</title>
        <authorList>
            <person name="Glasner J.D."/>
            <person name="Yang C.H."/>
            <person name="Reverchon S."/>
            <person name="Hugouvieux-Cotte-Pattat N."/>
            <person name="Condemine G."/>
            <person name="Bohin J.P."/>
            <person name="Van Gijsegem F."/>
            <person name="Yang S."/>
            <person name="Franza T."/>
            <person name="Expert D."/>
            <person name="Plunkett G. III"/>
            <person name="San Francisco M.J."/>
            <person name="Charkowski A.O."/>
            <person name="Py B."/>
            <person name="Bell K."/>
            <person name="Rauscher L."/>
            <person name="Rodriguez-Palenzuela P."/>
            <person name="Toussaint A."/>
            <person name="Holeva M.C."/>
            <person name="He S.Y."/>
            <person name="Douet V."/>
            <person name="Boccara M."/>
            <person name="Blanco C."/>
            <person name="Toth I."/>
            <person name="Anderson B.D."/>
            <person name="Biehl B.S."/>
            <person name="Mau B."/>
            <person name="Flynn S.M."/>
            <person name="Barras F."/>
            <person name="Lindeberg M."/>
            <person name="Birch P.R."/>
            <person name="Tsuyumu S."/>
            <person name="Shi X."/>
            <person name="Hibbing M."/>
            <person name="Yap M.N."/>
            <person name="Carpentier M."/>
            <person name="Dassa E."/>
            <person name="Umehara M."/>
            <person name="Kim J.F."/>
            <person name="Rusch M."/>
            <person name="Soni P."/>
            <person name="Mayhew G.F."/>
            <person name="Fouts D.E."/>
            <person name="Gill S.R."/>
            <person name="Blattner F.R."/>
            <person name="Keen N.T."/>
            <person name="Perna N.T."/>
        </authorList>
    </citation>
    <scope>NUCLEOTIDE SEQUENCE [LARGE SCALE GENOMIC DNA]</scope>
    <source>
        <strain evidence="2 3">3937</strain>
    </source>
</reference>
<feature type="region of interest" description="Disordered" evidence="1">
    <location>
        <begin position="1"/>
        <end position="24"/>
    </location>
</feature>
<keyword evidence="3" id="KW-1185">Reference proteome</keyword>
<evidence type="ECO:0000256" key="1">
    <source>
        <dbReference type="SAM" id="MobiDB-lite"/>
    </source>
</evidence>
<feature type="compositionally biased region" description="Basic and acidic residues" evidence="1">
    <location>
        <begin position="1"/>
        <end position="11"/>
    </location>
</feature>
<dbReference type="KEGG" id="ddd:Dda3937_03568"/>
<sequence length="70" mass="8024">MFSDMASERRYPVQPGSACLPPDSGFMRPYLNRMHNSTTARQKNVFFLASLRKQEVNKQANQPFTKRGST</sequence>
<dbReference type="AlphaFoldDB" id="E0SB96"/>
<organism evidence="2 3">
    <name type="scientific">Dickeya dadantii (strain 3937)</name>
    <name type="common">Erwinia chrysanthemi (strain 3937)</name>
    <dbReference type="NCBI Taxonomy" id="198628"/>
    <lineage>
        <taxon>Bacteria</taxon>
        <taxon>Pseudomonadati</taxon>
        <taxon>Pseudomonadota</taxon>
        <taxon>Gammaproteobacteria</taxon>
        <taxon>Enterobacterales</taxon>
        <taxon>Pectobacteriaceae</taxon>
        <taxon>Dickeya</taxon>
    </lineage>
</organism>
<evidence type="ECO:0000313" key="2">
    <source>
        <dbReference type="EMBL" id="ADM98365.1"/>
    </source>
</evidence>
<proteinExistence type="predicted"/>